<evidence type="ECO:0000313" key="1">
    <source>
        <dbReference type="Proteomes" id="UP000887565"/>
    </source>
</evidence>
<name>A0A915IYN4_ROMCU</name>
<accession>A0A915IYN4</accession>
<reference evidence="2" key="1">
    <citation type="submission" date="2022-11" db="UniProtKB">
        <authorList>
            <consortium name="WormBaseParasite"/>
        </authorList>
    </citation>
    <scope>IDENTIFICATION</scope>
</reference>
<evidence type="ECO:0000313" key="2">
    <source>
        <dbReference type="WBParaSite" id="nRc.2.0.1.t19321-RA"/>
    </source>
</evidence>
<sequence length="154" mass="18088">MNVLFRQVYRLLEDTTIDTIEYNPEHVLCSISPFSARMRLGASMKMLEKIPSRKPREDDCEAFLRSYRFSDRFDSSNMSVLRLCRFSDLCKNTKNRMFLLLCFFDYFDSSTGADTSTLSIVRLLLNFETVFNRSGVLEIPWKAFLLFEKITRAD</sequence>
<protein>
    <submittedName>
        <fullName evidence="2">Uncharacterized protein</fullName>
    </submittedName>
</protein>
<dbReference type="AlphaFoldDB" id="A0A915IYN4"/>
<organism evidence="1 2">
    <name type="scientific">Romanomermis culicivorax</name>
    <name type="common">Nematode worm</name>
    <dbReference type="NCBI Taxonomy" id="13658"/>
    <lineage>
        <taxon>Eukaryota</taxon>
        <taxon>Metazoa</taxon>
        <taxon>Ecdysozoa</taxon>
        <taxon>Nematoda</taxon>
        <taxon>Enoplea</taxon>
        <taxon>Dorylaimia</taxon>
        <taxon>Mermithida</taxon>
        <taxon>Mermithoidea</taxon>
        <taxon>Mermithidae</taxon>
        <taxon>Romanomermis</taxon>
    </lineage>
</organism>
<dbReference type="WBParaSite" id="nRc.2.0.1.t19321-RA">
    <property type="protein sequence ID" value="nRc.2.0.1.t19321-RA"/>
    <property type="gene ID" value="nRc.2.0.1.g19321"/>
</dbReference>
<proteinExistence type="predicted"/>
<dbReference type="Proteomes" id="UP000887565">
    <property type="component" value="Unplaced"/>
</dbReference>
<keyword evidence="1" id="KW-1185">Reference proteome</keyword>